<dbReference type="RefSeq" id="WP_152810718.1">
    <property type="nucleotide sequence ID" value="NZ_WHNW01000010.1"/>
</dbReference>
<accession>A0A6N7F004</accession>
<gene>
    <name evidence="2" type="ORF">GCU85_08320</name>
</gene>
<sequence length="234" mass="25823">MDIVIYIYNGLTALDAIGPYEVLSRLPNASVKFVAKEKGVIVSDTHFLKLVAEYDITEIDKADILLIPGSVVGFIREAKDTNLLSWINKIDKTTTWTTSVCSGSIILAAAGLLKNKKATSHWGVIHLLKEYGSIPTSERYIQEGKIITAQGVSAGIDMSLYLVSQIIGDEKAKAYQLFIEYDPKPPFNSGNINKADNPTIELAKKILSKEAKKDLTIWDIVKNVQSLIKLKRGK</sequence>
<evidence type="ECO:0000259" key="1">
    <source>
        <dbReference type="Pfam" id="PF01965"/>
    </source>
</evidence>
<dbReference type="SUPFAM" id="SSF52317">
    <property type="entry name" value="Class I glutamine amidotransferase-like"/>
    <property type="match status" value="1"/>
</dbReference>
<dbReference type="InterPro" id="IPR052158">
    <property type="entry name" value="INH-QAR"/>
</dbReference>
<dbReference type="InterPro" id="IPR002818">
    <property type="entry name" value="DJ-1/PfpI"/>
</dbReference>
<dbReference type="Pfam" id="PF01965">
    <property type="entry name" value="DJ-1_PfpI"/>
    <property type="match status" value="1"/>
</dbReference>
<dbReference type="Proteomes" id="UP000471298">
    <property type="component" value="Unassembled WGS sequence"/>
</dbReference>
<dbReference type="PANTHER" id="PTHR43130:SF2">
    <property type="entry name" value="DJ-1_PFPI DOMAIN-CONTAINING PROTEIN"/>
    <property type="match status" value="1"/>
</dbReference>
<comment type="caution">
    <text evidence="2">The sequence shown here is derived from an EMBL/GenBank/DDBJ whole genome shotgun (WGS) entry which is preliminary data.</text>
</comment>
<feature type="domain" description="DJ-1/PfpI" evidence="1">
    <location>
        <begin position="3"/>
        <end position="164"/>
    </location>
</feature>
<evidence type="ECO:0000313" key="2">
    <source>
        <dbReference type="EMBL" id="MPV86727.1"/>
    </source>
</evidence>
<dbReference type="PANTHER" id="PTHR43130">
    <property type="entry name" value="ARAC-FAMILY TRANSCRIPTIONAL REGULATOR"/>
    <property type="match status" value="1"/>
</dbReference>
<dbReference type="AlphaFoldDB" id="A0A6N7F004"/>
<evidence type="ECO:0000313" key="3">
    <source>
        <dbReference type="Proteomes" id="UP000471298"/>
    </source>
</evidence>
<dbReference type="GO" id="GO:0006355">
    <property type="term" value="P:regulation of DNA-templated transcription"/>
    <property type="evidence" value="ECO:0007669"/>
    <property type="project" value="TreeGrafter"/>
</dbReference>
<proteinExistence type="predicted"/>
<dbReference type="Gene3D" id="3.40.50.880">
    <property type="match status" value="1"/>
</dbReference>
<name>A0A6N7F004_9GAMM</name>
<reference evidence="2 3" key="1">
    <citation type="submission" date="2019-10" db="EMBL/GenBank/DDBJ databases">
        <title>Cardiobacteriales fam. a chemoheterotrophic member of the order Cardiobacteriales, and proposal of Cardiobacteriales fam. nov.</title>
        <authorList>
            <person name="Wang C."/>
        </authorList>
    </citation>
    <scope>NUCLEOTIDE SEQUENCE [LARGE SCALE GENOMIC DNA]</scope>
    <source>
        <strain evidence="2 3">ML27</strain>
    </source>
</reference>
<keyword evidence="3" id="KW-1185">Reference proteome</keyword>
<organism evidence="2 3">
    <name type="scientific">Ostreibacterium oceani</name>
    <dbReference type="NCBI Taxonomy" id="2654998"/>
    <lineage>
        <taxon>Bacteria</taxon>
        <taxon>Pseudomonadati</taxon>
        <taxon>Pseudomonadota</taxon>
        <taxon>Gammaproteobacteria</taxon>
        <taxon>Cardiobacteriales</taxon>
        <taxon>Ostreibacteriaceae</taxon>
        <taxon>Ostreibacterium</taxon>
    </lineage>
</organism>
<protein>
    <submittedName>
        <fullName evidence="2">DJ-1/PfpI family protein</fullName>
    </submittedName>
</protein>
<dbReference type="InterPro" id="IPR029062">
    <property type="entry name" value="Class_I_gatase-like"/>
</dbReference>
<dbReference type="InParanoid" id="A0A6N7F004"/>
<dbReference type="EMBL" id="WHNW01000010">
    <property type="protein sequence ID" value="MPV86727.1"/>
    <property type="molecule type" value="Genomic_DNA"/>
</dbReference>
<dbReference type="CDD" id="cd03139">
    <property type="entry name" value="GATase1_PfpI_2"/>
    <property type="match status" value="1"/>
</dbReference>